<dbReference type="InterPro" id="IPR000836">
    <property type="entry name" value="PRTase_dom"/>
</dbReference>
<evidence type="ECO:0000313" key="1">
    <source>
        <dbReference type="EMBL" id="TRA98897.1"/>
    </source>
</evidence>
<dbReference type="InterPro" id="IPR029057">
    <property type="entry name" value="PRTase-like"/>
</dbReference>
<keyword evidence="1" id="KW-0808">Transferase</keyword>
<keyword evidence="1" id="KW-0328">Glycosyltransferase</keyword>
<dbReference type="Proteomes" id="UP000317023">
    <property type="component" value="Unassembled WGS sequence"/>
</dbReference>
<comment type="caution">
    <text evidence="1">The sequence shown here is derived from an EMBL/GenBank/DDBJ whole genome shotgun (WGS) entry which is preliminary data.</text>
</comment>
<protein>
    <submittedName>
        <fullName evidence="1">Phosphoribosyltransferase</fullName>
    </submittedName>
</protein>
<proteinExistence type="predicted"/>
<dbReference type="GO" id="GO:0016757">
    <property type="term" value="F:glycosyltransferase activity"/>
    <property type="evidence" value="ECO:0007669"/>
    <property type="project" value="UniProtKB-KW"/>
</dbReference>
<dbReference type="CDD" id="cd06223">
    <property type="entry name" value="PRTases_typeI"/>
    <property type="match status" value="1"/>
</dbReference>
<reference evidence="1 2" key="1">
    <citation type="journal article" date="2019" name="Appl. Microbiol. Biotechnol.">
        <title>Differential efficiency of wild type rhizogenic strains for rol gene transformation of plants.</title>
        <authorList>
            <person name="Desmet S."/>
            <person name="De Keyser E."/>
            <person name="Van Vaerenbergh J."/>
            <person name="Baeyen S."/>
            <person name="Van Huylenbroeck J."/>
            <person name="Geelen D."/>
            <person name="Dhooghe E."/>
        </authorList>
    </citation>
    <scope>NUCLEOTIDE SEQUENCE [LARGE SCALE GENOMIC DNA]</scope>
    <source>
        <strain evidence="1 2">MAFF210266</strain>
    </source>
</reference>
<evidence type="ECO:0000313" key="2">
    <source>
        <dbReference type="Proteomes" id="UP000317023"/>
    </source>
</evidence>
<organism evidence="1 2">
    <name type="scientific">Agrobacterium tumefaciens</name>
    <dbReference type="NCBI Taxonomy" id="358"/>
    <lineage>
        <taxon>Bacteria</taxon>
        <taxon>Pseudomonadati</taxon>
        <taxon>Pseudomonadota</taxon>
        <taxon>Alphaproteobacteria</taxon>
        <taxon>Hyphomicrobiales</taxon>
        <taxon>Rhizobiaceae</taxon>
        <taxon>Rhizobium/Agrobacterium group</taxon>
        <taxon>Agrobacterium</taxon>
        <taxon>Agrobacterium tumefaciens complex</taxon>
    </lineage>
</organism>
<sequence>MIYYNMVAGWMGFPHLSISNGLTYSYAIAYRLKDKTNEHWTARFIRFKDKNNKAEWGGATVFYEAVPALIKHLGVDPKRTAFIPALSSGETKADPNRSIPWITKECARICGAQYTDAALSKNVHQKIHSIYSADGRSAELDKAKYQSTKIDADHVFVFDDFITRGDTLSRIALAVLAANPKCKVYGIALAKAESVAFCPNPDNDHVPARWDDLWKQGEQEHDAKFKKG</sequence>
<dbReference type="AlphaFoldDB" id="A0A546XDX3"/>
<gene>
    <name evidence="1" type="ORF">EXN61_26840</name>
</gene>
<dbReference type="RefSeq" id="WP_142860232.1">
    <property type="nucleotide sequence ID" value="NZ_SGOE01000014.1"/>
</dbReference>
<accession>A0A546XDX3</accession>
<dbReference type="EMBL" id="SGOE01000014">
    <property type="protein sequence ID" value="TRA98897.1"/>
    <property type="molecule type" value="Genomic_DNA"/>
</dbReference>
<name>A0A546XDX3_AGRTU</name>
<dbReference type="SUPFAM" id="SSF53271">
    <property type="entry name" value="PRTase-like"/>
    <property type="match status" value="1"/>
</dbReference>